<dbReference type="AlphaFoldDB" id="A0A1S3K1E9"/>
<keyword evidence="8" id="KW-0378">Hydrolase</keyword>
<evidence type="ECO:0000256" key="18">
    <source>
        <dbReference type="PIRSR" id="PIRSR637359-3"/>
    </source>
</evidence>
<dbReference type="InterPro" id="IPR037359">
    <property type="entry name" value="NST/OST"/>
</dbReference>
<dbReference type="Pfam" id="PF12062">
    <property type="entry name" value="HSNSD-CE"/>
    <property type="match status" value="1"/>
</dbReference>
<feature type="active site" description="For sulfotransferase activity" evidence="16">
    <location>
        <position position="627"/>
    </location>
</feature>
<dbReference type="RefSeq" id="XP_013416455.1">
    <property type="nucleotide sequence ID" value="XM_013561001.2"/>
</dbReference>
<dbReference type="PANTHER" id="PTHR10605">
    <property type="entry name" value="HEPARAN SULFATE SULFOTRANSFERASE"/>
    <property type="match status" value="1"/>
</dbReference>
<keyword evidence="6" id="KW-0808">Transferase</keyword>
<comment type="pathway">
    <text evidence="3">Glycan metabolism; heparan sulfate biosynthesis.</text>
</comment>
<evidence type="ECO:0000256" key="11">
    <source>
        <dbReference type="ARBA" id="ARBA00023034"/>
    </source>
</evidence>
<evidence type="ECO:0000256" key="5">
    <source>
        <dbReference type="ARBA" id="ARBA00012979"/>
    </source>
</evidence>
<accession>A0A1S3K1E9</accession>
<evidence type="ECO:0000256" key="7">
    <source>
        <dbReference type="ARBA" id="ARBA00022692"/>
    </source>
</evidence>
<protein>
    <recommendedName>
        <fullName evidence="5">[heparan sulfate]-glucosamine N-sulfotransferase</fullName>
        <ecNumber evidence="5">2.8.2.8</ecNumber>
    </recommendedName>
</protein>
<evidence type="ECO:0000256" key="9">
    <source>
        <dbReference type="ARBA" id="ARBA00022968"/>
    </source>
</evidence>
<evidence type="ECO:0000256" key="6">
    <source>
        <dbReference type="ARBA" id="ARBA00022679"/>
    </source>
</evidence>
<sequence>MPGKPRLSSTSSLLCLTTLPRICPVKKFKLTRLILGGSLLLGAVLLWLSYNAPFSNSKSAGERNSPPVPHLECQGRAQSIYRDDIGIPPRDHDSDAKMRINNHVLVLVETQYSRLGQEIVAILEAARIKFRVEPTGKSLPYLTHMDKGKFGVIVFENLEAYTNMDKWNRQLLDKYCKEYHVGMIIFAPSKEDGILSSQVEGFQLYIHTNLVLKDYKINPHSNILRLTRAGETWQGDLPDEDWTVFIANHSTYQPLAYASIRMTDHYSYDSVGEDVKQVVVLQDLGLCDGIQRVFFGNGFKFWLHRLLFLDSLSYLSHGKLSLPLERYILLDVDDIFVGRNGIRMHADDVEAMVLFQERWQKQIPNFHFNLGFSAKYFHHGTPEEDLGDDRLLAYRHEFWWFGHMWSHSQPHLLNESTLENEMIFNKQFAQERGIPVEWNYAIAPHHSGVYPIHEQLYEAWKKIWNIKVTSTEEYPHLKPARHRRGFIHRGIKVLPRQTCGLFTHTLFLNQYPGGRQRLENSIRGGDLFQTIVINPINIFMTHMSNYGSDRLALYTFESVFKFVQCWTNLKLLSAPPTVLAEKYFSMYPEEADPFWQNPCEDPRHREIWFKNKTCDRLPRFLVIGPQKTGTTALYSFLSMHPAITSNAWSPETFEEVQFFSGNNYYKGLDWYMQFFPPPVPGTNISQNYLFEKSASYFDKERVPMRAHALLPKSKLICILISPVKRAYSWYQHMRAHNDSTALRYSFYEVVTAKDDAPKALRDQRNRCLVPGMYAQHIDRWLQYYNVNQLLILDGELLKTNPVIIMHKVQRFLHIEPYFDYSMHLRYDSKKGFYCQVVNGDHTKCLGRSKGRKYPPMDSESEKFLQQYYKRHNVALSKMLHRLGLETPSWLEEDLRNFE</sequence>
<feature type="binding site" evidence="17">
    <location>
        <begin position="849"/>
        <end position="853"/>
    </location>
    <ligand>
        <name>3'-phosphoadenylyl sulfate</name>
        <dbReference type="ChEBI" id="CHEBI:58339"/>
    </ligand>
</feature>
<dbReference type="GeneID" id="106178016"/>
<dbReference type="OrthoDB" id="8958249at2759"/>
<evidence type="ECO:0000256" key="17">
    <source>
        <dbReference type="PIRSR" id="PIRSR637359-2"/>
    </source>
</evidence>
<dbReference type="PANTHER" id="PTHR10605:SF56">
    <property type="entry name" value="BIFUNCTIONAL HEPARAN SULFATE N-DEACETYLASE_N-SULFOTRANSFERASE"/>
    <property type="match status" value="1"/>
</dbReference>
<proteinExistence type="inferred from homology"/>
<feature type="binding site" evidence="17">
    <location>
        <position position="833"/>
    </location>
    <ligand>
        <name>3'-phosphoadenylyl sulfate</name>
        <dbReference type="ChEBI" id="CHEBI:58339"/>
    </ligand>
</feature>
<evidence type="ECO:0000259" key="21">
    <source>
        <dbReference type="Pfam" id="PF12062"/>
    </source>
</evidence>
<evidence type="ECO:0000256" key="8">
    <source>
        <dbReference type="ARBA" id="ARBA00022801"/>
    </source>
</evidence>
<evidence type="ECO:0000256" key="12">
    <source>
        <dbReference type="ARBA" id="ARBA00023136"/>
    </source>
</evidence>
<evidence type="ECO:0000256" key="4">
    <source>
        <dbReference type="ARBA" id="ARBA00010420"/>
    </source>
</evidence>
<keyword evidence="7 19" id="KW-0812">Transmembrane</keyword>
<evidence type="ECO:0000256" key="3">
    <source>
        <dbReference type="ARBA" id="ARBA00005093"/>
    </source>
</evidence>
<dbReference type="GO" id="GO:0015012">
    <property type="term" value="P:heparan sulfate proteoglycan biosynthetic process"/>
    <property type="evidence" value="ECO:0007669"/>
    <property type="project" value="UniProtKB-UniPathway"/>
</dbReference>
<evidence type="ECO:0000256" key="1">
    <source>
        <dbReference type="ARBA" id="ARBA00004323"/>
    </source>
</evidence>
<keyword evidence="10 19" id="KW-1133">Transmembrane helix</keyword>
<dbReference type="Proteomes" id="UP000085678">
    <property type="component" value="Unplaced"/>
</dbReference>
<evidence type="ECO:0000256" key="13">
    <source>
        <dbReference type="ARBA" id="ARBA00023157"/>
    </source>
</evidence>
<comment type="subcellular location">
    <subcellularLocation>
        <location evidence="1">Golgi apparatus membrane</location>
        <topology evidence="1">Single-pass type II membrane protein</topology>
    </subcellularLocation>
</comment>
<keyword evidence="11" id="KW-0333">Golgi apparatus</keyword>
<feature type="disulfide bond" evidence="18">
    <location>
        <begin position="834"/>
        <end position="844"/>
    </location>
</feature>
<keyword evidence="12 19" id="KW-0472">Membrane</keyword>
<dbReference type="GO" id="GO:0016787">
    <property type="term" value="F:hydrolase activity"/>
    <property type="evidence" value="ECO:0007669"/>
    <property type="project" value="UniProtKB-KW"/>
</dbReference>
<organism evidence="23 24">
    <name type="scientific">Lingula anatina</name>
    <name type="common">Brachiopod</name>
    <name type="synonym">Lingula unguis</name>
    <dbReference type="NCBI Taxonomy" id="7574"/>
    <lineage>
        <taxon>Eukaryota</taxon>
        <taxon>Metazoa</taxon>
        <taxon>Spiralia</taxon>
        <taxon>Lophotrochozoa</taxon>
        <taxon>Brachiopoda</taxon>
        <taxon>Linguliformea</taxon>
        <taxon>Lingulata</taxon>
        <taxon>Lingulida</taxon>
        <taxon>Linguloidea</taxon>
        <taxon>Lingulidae</taxon>
        <taxon>Lingula</taxon>
    </lineage>
</organism>
<comment type="similarity">
    <text evidence="4">Belongs to the sulfotransferase 1 family. NDST subfamily.</text>
</comment>
<evidence type="ECO:0000313" key="23">
    <source>
        <dbReference type="Proteomes" id="UP000085678"/>
    </source>
</evidence>
<dbReference type="InterPro" id="IPR000863">
    <property type="entry name" value="Sulfotransferase_dom"/>
</dbReference>
<comment type="pathway">
    <text evidence="2">Glycan metabolism; heparin biosynthesis.</text>
</comment>
<feature type="transmembrane region" description="Helical" evidence="19">
    <location>
        <begin position="30"/>
        <end position="50"/>
    </location>
</feature>
<dbReference type="UniPathway" id="UPA00862"/>
<name>A0A1S3K1E9_LINAN</name>
<evidence type="ECO:0000313" key="24">
    <source>
        <dbReference type="RefSeq" id="XP_013416455.1"/>
    </source>
</evidence>
<keyword evidence="23" id="KW-1185">Reference proteome</keyword>
<dbReference type="InterPro" id="IPR027417">
    <property type="entry name" value="P-loop_NTPase"/>
</dbReference>
<evidence type="ECO:0000256" key="19">
    <source>
        <dbReference type="SAM" id="Phobius"/>
    </source>
</evidence>
<dbReference type="UniPathway" id="UPA00756"/>
<dbReference type="GO" id="GO:0000139">
    <property type="term" value="C:Golgi membrane"/>
    <property type="evidence" value="ECO:0007669"/>
    <property type="project" value="UniProtKB-SubCell"/>
</dbReference>
<dbReference type="Pfam" id="PF00685">
    <property type="entry name" value="Sulfotransfer_1"/>
    <property type="match status" value="1"/>
</dbReference>
<feature type="domain" description="Heparan sulfate-N-deacetylase N-terminal" evidence="22">
    <location>
        <begin position="101"/>
        <end position="315"/>
    </location>
</feature>
<evidence type="ECO:0000259" key="22">
    <source>
        <dbReference type="Pfam" id="PF25119"/>
    </source>
</evidence>
<dbReference type="GO" id="GO:0015016">
    <property type="term" value="F:heparan sulfate N-sulfotransferase activity"/>
    <property type="evidence" value="ECO:0007669"/>
    <property type="project" value="UniProtKB-EC"/>
</dbReference>
<gene>
    <name evidence="24" type="primary">LOC106178016</name>
</gene>
<dbReference type="Gene3D" id="3.40.50.300">
    <property type="entry name" value="P-loop containing nucleotide triphosphate hydrolases"/>
    <property type="match status" value="1"/>
</dbReference>
<dbReference type="InterPro" id="IPR021930">
    <property type="entry name" value="Heparan_SO4_deacetylase_dom"/>
</dbReference>
<evidence type="ECO:0000256" key="15">
    <source>
        <dbReference type="ARBA" id="ARBA00023268"/>
    </source>
</evidence>
<evidence type="ECO:0000259" key="20">
    <source>
        <dbReference type="Pfam" id="PF00685"/>
    </source>
</evidence>
<dbReference type="EC" id="2.8.2.8" evidence="5"/>
<keyword evidence="14" id="KW-0325">Glycoprotein</keyword>
<dbReference type="InterPro" id="IPR056793">
    <property type="entry name" value="HSNSD_N"/>
</dbReference>
<evidence type="ECO:0000256" key="16">
    <source>
        <dbReference type="PIRSR" id="PIRSR637359-1"/>
    </source>
</evidence>
<keyword evidence="9" id="KW-0735">Signal-anchor</keyword>
<dbReference type="SUPFAM" id="SSF52540">
    <property type="entry name" value="P-loop containing nucleoside triphosphate hydrolases"/>
    <property type="match status" value="1"/>
</dbReference>
<dbReference type="Pfam" id="PF25119">
    <property type="entry name" value="HSNSD_N"/>
    <property type="match status" value="1"/>
</dbReference>
<evidence type="ECO:0000256" key="14">
    <source>
        <dbReference type="ARBA" id="ARBA00023180"/>
    </source>
</evidence>
<feature type="domain" description="Heparan sulphate-N-deacetylase deacetylase" evidence="21">
    <location>
        <begin position="325"/>
        <end position="528"/>
    </location>
</feature>
<dbReference type="GO" id="GO:0030210">
    <property type="term" value="P:heparin proteoglycan biosynthetic process"/>
    <property type="evidence" value="ECO:0007669"/>
    <property type="project" value="UniProtKB-UniPathway"/>
</dbReference>
<evidence type="ECO:0000256" key="10">
    <source>
        <dbReference type="ARBA" id="ARBA00022989"/>
    </source>
</evidence>
<feature type="binding site" evidence="17">
    <location>
        <position position="728"/>
    </location>
    <ligand>
        <name>3'-phosphoadenylyl sulfate</name>
        <dbReference type="ChEBI" id="CHEBI:58339"/>
    </ligand>
</feature>
<keyword evidence="15" id="KW-0511">Multifunctional enzyme</keyword>
<evidence type="ECO:0000256" key="2">
    <source>
        <dbReference type="ARBA" id="ARBA00004841"/>
    </source>
</evidence>
<dbReference type="FunFam" id="3.40.50.300:FF:000176">
    <property type="entry name" value="bifunctional heparan sulfate N-deacetylase/N-sulfotransferase 1"/>
    <property type="match status" value="1"/>
</dbReference>
<feature type="domain" description="Sulfotransferase" evidence="20">
    <location>
        <begin position="618"/>
        <end position="870"/>
    </location>
</feature>
<reference evidence="24" key="1">
    <citation type="submission" date="2025-08" db="UniProtKB">
        <authorList>
            <consortium name="RefSeq"/>
        </authorList>
    </citation>
    <scope>IDENTIFICATION</scope>
    <source>
        <tissue evidence="24">Gonads</tissue>
    </source>
</reference>
<dbReference type="GO" id="GO:0019213">
    <property type="term" value="F:deacetylase activity"/>
    <property type="evidence" value="ECO:0007669"/>
    <property type="project" value="TreeGrafter"/>
</dbReference>
<keyword evidence="13 18" id="KW-1015">Disulfide bond</keyword>